<keyword evidence="4" id="KW-1185">Reference proteome</keyword>
<dbReference type="OrthoDB" id="270970at2759"/>
<organism evidence="3 4">
    <name type="scientific">Chrysochromulina tobinii</name>
    <dbReference type="NCBI Taxonomy" id="1460289"/>
    <lineage>
        <taxon>Eukaryota</taxon>
        <taxon>Haptista</taxon>
        <taxon>Haptophyta</taxon>
        <taxon>Prymnesiophyceae</taxon>
        <taxon>Prymnesiales</taxon>
        <taxon>Chrysochromulinaceae</taxon>
        <taxon>Chrysochromulina</taxon>
    </lineage>
</organism>
<reference evidence="4" key="1">
    <citation type="journal article" date="2015" name="PLoS Genet.">
        <title>Genome Sequence and Transcriptome Analyses of Chrysochromulina tobin: Metabolic Tools for Enhanced Algal Fitness in the Prominent Order Prymnesiales (Haptophyceae).</title>
        <authorList>
            <person name="Hovde B.T."/>
            <person name="Deodato C.R."/>
            <person name="Hunsperger H.M."/>
            <person name="Ryken S.A."/>
            <person name="Yost W."/>
            <person name="Jha R.K."/>
            <person name="Patterson J."/>
            <person name="Monnat R.J. Jr."/>
            <person name="Barlow S.B."/>
            <person name="Starkenburg S.R."/>
            <person name="Cattolico R.A."/>
        </authorList>
    </citation>
    <scope>NUCLEOTIDE SEQUENCE</scope>
    <source>
        <strain evidence="4">CCMP291</strain>
    </source>
</reference>
<dbReference type="Proteomes" id="UP000037460">
    <property type="component" value="Unassembled WGS sequence"/>
</dbReference>
<feature type="transmembrane region" description="Helical" evidence="1">
    <location>
        <begin position="595"/>
        <end position="617"/>
    </location>
</feature>
<comment type="caution">
    <text evidence="3">The sequence shown here is derived from an EMBL/GenBank/DDBJ whole genome shotgun (WGS) entry which is preliminary data.</text>
</comment>
<keyword evidence="1" id="KW-0812">Transmembrane</keyword>
<evidence type="ECO:0000313" key="4">
    <source>
        <dbReference type="Proteomes" id="UP000037460"/>
    </source>
</evidence>
<keyword evidence="1" id="KW-1133">Transmembrane helix</keyword>
<evidence type="ECO:0000259" key="2">
    <source>
        <dbReference type="PROSITE" id="PS50004"/>
    </source>
</evidence>
<dbReference type="InterPro" id="IPR035892">
    <property type="entry name" value="C2_domain_sf"/>
</dbReference>
<gene>
    <name evidence="3" type="ORF">Ctob_004359</name>
</gene>
<dbReference type="InterPro" id="IPR000008">
    <property type="entry name" value="C2_dom"/>
</dbReference>
<dbReference type="PROSITE" id="PS50004">
    <property type="entry name" value="C2"/>
    <property type="match status" value="1"/>
</dbReference>
<dbReference type="InterPro" id="IPR052455">
    <property type="entry name" value="Tricalbin_domain"/>
</dbReference>
<protein>
    <recommendedName>
        <fullName evidence="2">C2 domain-containing protein</fullName>
    </recommendedName>
</protein>
<evidence type="ECO:0000256" key="1">
    <source>
        <dbReference type="SAM" id="Phobius"/>
    </source>
</evidence>
<feature type="transmembrane region" description="Helical" evidence="1">
    <location>
        <begin position="435"/>
        <end position="454"/>
    </location>
</feature>
<dbReference type="Pfam" id="PF00168">
    <property type="entry name" value="C2"/>
    <property type="match status" value="1"/>
</dbReference>
<dbReference type="PANTHER" id="PTHR46980:SF2">
    <property type="entry name" value="TRICALBIN-1-RELATED"/>
    <property type="match status" value="1"/>
</dbReference>
<proteinExistence type="predicted"/>
<accession>A0A0M0JCV9</accession>
<keyword evidence="1" id="KW-0472">Membrane</keyword>
<dbReference type="EMBL" id="JWZX01003096">
    <property type="protein sequence ID" value="KOO24414.1"/>
    <property type="molecule type" value="Genomic_DNA"/>
</dbReference>
<dbReference type="SUPFAM" id="SSF49562">
    <property type="entry name" value="C2 domain (Calcium/lipid-binding domain, CaLB)"/>
    <property type="match status" value="1"/>
</dbReference>
<sequence>MPNQAASFAFAYPAMYAISTPESKLWEKRLESLNLADEKWAFLLLVGGFLFFDESDKLIQANALTFVASDYQMHFDGPFAPSRDALHGMRQAGRVVPVTVGMLQDAGFAAFGWLHADEAFDGHWLDEDATASMIEHGALVYEIFGGDPIYFQLVPHEPSDLATFAEAMEVKRRSMSVEQNLQNQLAGGLRNVTNLKDEALGATLGVTTGALGALGDGGALLKGGAMGAVNAMRDVTFNDVIQGKILANAMAGVVNLTGDSVRMAAGGAMELTKNSAKIATSSAEMAKNSDLSLLQPLDAGSLLSQLGQLSVNLHSASGLKAKDMNGKSDPYVVFKFSIFDQVILKEVRSGVKEKTVTPLWEESIVISERMSEELMLSGKLSLIVMDKDFGSMRDMLNSTDDKLGDWPIFAASLFDLVANTVVEHLIYWAQIEEMWHLYSILFIVPSIVICVRDLRLENRPRFSIAHGMFFIIVLYRVALKAALIDIFVEYYLTLAFTEIEAGVGHVAEVTSAWLHVADTSSGHFNMSNGHFNMSSDDFNSSSSSSSSGLYPVPKGKGTLVQTFVPLLTMIIHLSIFIMVTSFGKLSLELVATPNACAHLLFPFQFFDFVFLYSFFTLRSMDTPLTISWVLQQIVLQINIVLRNSGTTEVLVARCGLGNRIFNFLTGKKTKDKLKNFDPNQDPLIRLQYLARIGWQFDLADVCALLIVPTVVTVMIWRQGFYSLEGSTILVRPCELRNVWARFAVLLCIKPAASWIARVWLRAKMRSTLLGKNTMHGTSQIAAKIIAMRKLRVQGMQGGNMDEKVQSHFDFKEEEMAAMQEELSLSGLNYSVLRAKLMKKWRFFLTVVLFQIFSAFPCRSTVPGRIIERCDLNGTKVVAIVSEPLTVQSSWYYVPPEIAISTSPILIGAYAASVEEATNTADCNITSSFFTTFRDRYAGWETLGFPDFDEILAADYVLSPAGGYVNGDYVLESYVPEEREKIELVRRIGNCTREARGGDF</sequence>
<dbReference type="SMART" id="SM00239">
    <property type="entry name" value="C2"/>
    <property type="match status" value="1"/>
</dbReference>
<dbReference type="Gene3D" id="2.60.40.150">
    <property type="entry name" value="C2 domain"/>
    <property type="match status" value="1"/>
</dbReference>
<feature type="transmembrane region" description="Helical" evidence="1">
    <location>
        <begin position="563"/>
        <end position="583"/>
    </location>
</feature>
<dbReference type="AlphaFoldDB" id="A0A0M0JCV9"/>
<name>A0A0M0JCV9_9EUKA</name>
<feature type="domain" description="C2" evidence="2">
    <location>
        <begin position="289"/>
        <end position="426"/>
    </location>
</feature>
<dbReference type="PANTHER" id="PTHR46980">
    <property type="entry name" value="TRICALBIN-1-RELATED"/>
    <property type="match status" value="1"/>
</dbReference>
<evidence type="ECO:0000313" key="3">
    <source>
        <dbReference type="EMBL" id="KOO24414.1"/>
    </source>
</evidence>
<dbReference type="CDD" id="cd00030">
    <property type="entry name" value="C2"/>
    <property type="match status" value="1"/>
</dbReference>
<feature type="transmembrane region" description="Helical" evidence="1">
    <location>
        <begin position="466"/>
        <end position="488"/>
    </location>
</feature>